<evidence type="ECO:0000313" key="2">
    <source>
        <dbReference type="Proteomes" id="UP001165121"/>
    </source>
</evidence>
<dbReference type="Proteomes" id="UP001165121">
    <property type="component" value="Unassembled WGS sequence"/>
</dbReference>
<gene>
    <name evidence="1" type="ORF">Pfra01_002861700</name>
</gene>
<name>A0A9W6YK36_9STRA</name>
<evidence type="ECO:0000313" key="1">
    <source>
        <dbReference type="EMBL" id="GMF80206.1"/>
    </source>
</evidence>
<comment type="caution">
    <text evidence="1">The sequence shown here is derived from an EMBL/GenBank/DDBJ whole genome shotgun (WGS) entry which is preliminary data.</text>
</comment>
<keyword evidence="2" id="KW-1185">Reference proteome</keyword>
<accession>A0A9W6YK36</accession>
<proteinExistence type="predicted"/>
<reference evidence="1" key="1">
    <citation type="submission" date="2023-04" db="EMBL/GenBank/DDBJ databases">
        <title>Phytophthora fragariaefolia NBRC 109709.</title>
        <authorList>
            <person name="Ichikawa N."/>
            <person name="Sato H."/>
            <person name="Tonouchi N."/>
        </authorList>
    </citation>
    <scope>NUCLEOTIDE SEQUENCE</scope>
    <source>
        <strain evidence="1">NBRC 109709</strain>
    </source>
</reference>
<sequence length="114" mass="12701">MFALNTSFDATRLDTPFYLVHGWDAQETVTTMLGAKPSSLPEKKDSKGRIDYGVIFTKLKTCILSELLDFDRLDEFENSGETGSDHVAAALGRGQELVLEFGRKVRDTLLVRST</sequence>
<dbReference type="EMBL" id="BSXT01010492">
    <property type="protein sequence ID" value="GMF80206.1"/>
    <property type="molecule type" value="Genomic_DNA"/>
</dbReference>
<dbReference type="OrthoDB" id="143685at2759"/>
<dbReference type="AlphaFoldDB" id="A0A9W6YK36"/>
<organism evidence="1 2">
    <name type="scientific">Phytophthora fragariaefolia</name>
    <dbReference type="NCBI Taxonomy" id="1490495"/>
    <lineage>
        <taxon>Eukaryota</taxon>
        <taxon>Sar</taxon>
        <taxon>Stramenopiles</taxon>
        <taxon>Oomycota</taxon>
        <taxon>Peronosporomycetes</taxon>
        <taxon>Peronosporales</taxon>
        <taxon>Peronosporaceae</taxon>
        <taxon>Phytophthora</taxon>
    </lineage>
</organism>
<protein>
    <submittedName>
        <fullName evidence="1">Unnamed protein product</fullName>
    </submittedName>
</protein>